<dbReference type="EMBL" id="CAJVRM010000418">
    <property type="protein sequence ID" value="CAG8980839.1"/>
    <property type="molecule type" value="Genomic_DNA"/>
</dbReference>
<gene>
    <name evidence="2" type="ORF">HYALB_00003768</name>
</gene>
<name>A0A9N9LTB9_9HELO</name>
<keyword evidence="3" id="KW-1185">Reference proteome</keyword>
<protein>
    <recommendedName>
        <fullName evidence="1">CinA C-terminal domain-containing protein</fullName>
    </recommendedName>
</protein>
<dbReference type="OrthoDB" id="2350783at2759"/>
<proteinExistence type="predicted"/>
<accession>A0A9N9LTB9</accession>
<organism evidence="2 3">
    <name type="scientific">Hymenoscyphus albidus</name>
    <dbReference type="NCBI Taxonomy" id="595503"/>
    <lineage>
        <taxon>Eukaryota</taxon>
        <taxon>Fungi</taxon>
        <taxon>Dikarya</taxon>
        <taxon>Ascomycota</taxon>
        <taxon>Pezizomycotina</taxon>
        <taxon>Leotiomycetes</taxon>
        <taxon>Helotiales</taxon>
        <taxon>Helotiaceae</taxon>
        <taxon>Hymenoscyphus</taxon>
    </lineage>
</organism>
<comment type="caution">
    <text evidence="2">The sequence shown here is derived from an EMBL/GenBank/DDBJ whole genome shotgun (WGS) entry which is preliminary data.</text>
</comment>
<evidence type="ECO:0000313" key="3">
    <source>
        <dbReference type="Proteomes" id="UP000701801"/>
    </source>
</evidence>
<dbReference type="AlphaFoldDB" id="A0A9N9LTB9"/>
<dbReference type="Proteomes" id="UP000701801">
    <property type="component" value="Unassembled WGS sequence"/>
</dbReference>
<reference evidence="2" key="1">
    <citation type="submission" date="2021-07" db="EMBL/GenBank/DDBJ databases">
        <authorList>
            <person name="Durling M."/>
        </authorList>
    </citation>
    <scope>NUCLEOTIDE SEQUENCE</scope>
</reference>
<sequence>MAGFPPQSIRGVVGEVMGLLKGRGESVCVAETAAGGIISASILSTPGASKLYKGGATLYTLESRAAFAGWTEEMTTNYRGPTPDVVSFLAKNVRAKLGGTYCICESGTAGPTGGNTPNRTPGYVALAIATENGVFTKELDTGLGGDREGNMIAFAREALGFLREVIKGEAKL</sequence>
<evidence type="ECO:0000313" key="2">
    <source>
        <dbReference type="EMBL" id="CAG8980839.1"/>
    </source>
</evidence>
<dbReference type="Gene3D" id="3.90.950.20">
    <property type="entry name" value="CinA-like"/>
    <property type="match status" value="1"/>
</dbReference>
<dbReference type="InterPro" id="IPR008136">
    <property type="entry name" value="CinA_C"/>
</dbReference>
<dbReference type="InterPro" id="IPR036653">
    <property type="entry name" value="CinA-like_C"/>
</dbReference>
<dbReference type="Pfam" id="PF02464">
    <property type="entry name" value="CinA"/>
    <property type="match status" value="1"/>
</dbReference>
<dbReference type="SUPFAM" id="SSF142433">
    <property type="entry name" value="CinA-like"/>
    <property type="match status" value="1"/>
</dbReference>
<evidence type="ECO:0000259" key="1">
    <source>
        <dbReference type="Pfam" id="PF02464"/>
    </source>
</evidence>
<feature type="domain" description="CinA C-terminal" evidence="1">
    <location>
        <begin position="15"/>
        <end position="165"/>
    </location>
</feature>